<keyword evidence="2" id="KW-1185">Reference proteome</keyword>
<dbReference type="SUPFAM" id="SSF56112">
    <property type="entry name" value="Protein kinase-like (PK-like)"/>
    <property type="match status" value="1"/>
</dbReference>
<accession>A0A2N3XZJ8</accession>
<evidence type="ECO:0000313" key="2">
    <source>
        <dbReference type="Proteomes" id="UP000233786"/>
    </source>
</evidence>
<dbReference type="AlphaFoldDB" id="A0A2N3XZJ8"/>
<dbReference type="Gene3D" id="3.90.1200.10">
    <property type="match status" value="1"/>
</dbReference>
<organism evidence="1 2">
    <name type="scientific">Saccharopolyspora spinosa</name>
    <dbReference type="NCBI Taxonomy" id="60894"/>
    <lineage>
        <taxon>Bacteria</taxon>
        <taxon>Bacillati</taxon>
        <taxon>Actinomycetota</taxon>
        <taxon>Actinomycetes</taxon>
        <taxon>Pseudonocardiales</taxon>
        <taxon>Pseudonocardiaceae</taxon>
        <taxon>Saccharopolyspora</taxon>
    </lineage>
</organism>
<dbReference type="Proteomes" id="UP000233786">
    <property type="component" value="Unassembled WGS sequence"/>
</dbReference>
<evidence type="ECO:0008006" key="3">
    <source>
        <dbReference type="Google" id="ProtNLM"/>
    </source>
</evidence>
<evidence type="ECO:0000313" key="1">
    <source>
        <dbReference type="EMBL" id="PKW16069.1"/>
    </source>
</evidence>
<dbReference type="EMBL" id="PJNB01000001">
    <property type="protein sequence ID" value="PKW16069.1"/>
    <property type="molecule type" value="Genomic_DNA"/>
</dbReference>
<dbReference type="InterPro" id="IPR011009">
    <property type="entry name" value="Kinase-like_dom_sf"/>
</dbReference>
<gene>
    <name evidence="1" type="ORF">A8926_3862</name>
</gene>
<reference evidence="1" key="1">
    <citation type="submission" date="2017-12" db="EMBL/GenBank/DDBJ databases">
        <title>Sequencing the genomes of 1000 Actinobacteria strains.</title>
        <authorList>
            <person name="Klenk H.-P."/>
        </authorList>
    </citation>
    <scope>NUCLEOTIDE SEQUENCE [LARGE SCALE GENOMIC DNA]</scope>
    <source>
        <strain evidence="1">DSM 44228</strain>
    </source>
</reference>
<comment type="caution">
    <text evidence="1">The sequence shown here is derived from an EMBL/GenBank/DDBJ whole genome shotgun (WGS) entry which is preliminary data.</text>
</comment>
<proteinExistence type="predicted"/>
<sequence length="387" mass="42966">MPASSTSAWLAAVPEDVADTMPDDNPVEVRRRKVAAMGWAGFVVDRELQTASYGRPRARLCAVSVTTAATTTRRRRSEHPLTRRDWSELPTAVRAAIEDQCGTVTRAVLPDAGRNSDVSATLHTGGGHVLFCKGVRLDTPRARMHRHEAQVNSYLPLAVAPRLLWQVEVDRWLLLGFEHVPGRHADLSPGSPDLPQVAATVRVLGDALTPCPLDVPRLAEQWARLAAWRRLAHDPAAEPTAWLRDRLGEFIDRERRTFQALDGDTLAHTDLHPLNVLVADRARVVDWAWSRRAAPWVDPAFLVLRLIEAGHTPEAAEHWTAATFPAWRTVTDETRTDFAVAVLGAWHHMFRVDPGPQRAPLVAVARRWVAHRLGETVNTAPLVSGIW</sequence>
<name>A0A2N3XZJ8_SACSN</name>
<protein>
    <recommendedName>
        <fullName evidence="3">Phosphotransferase family enzyme</fullName>
    </recommendedName>
</protein>